<name>A0ABR4D956_9PEZI</name>
<feature type="region of interest" description="Disordered" evidence="1">
    <location>
        <begin position="290"/>
        <end position="312"/>
    </location>
</feature>
<protein>
    <recommendedName>
        <fullName evidence="4">F-box domain-containing protein</fullName>
    </recommendedName>
</protein>
<comment type="caution">
    <text evidence="2">The sequence shown here is derived from an EMBL/GenBank/DDBJ whole genome shotgun (WGS) entry which is preliminary data.</text>
</comment>
<feature type="compositionally biased region" description="Gly residues" evidence="1">
    <location>
        <begin position="457"/>
        <end position="477"/>
    </location>
</feature>
<evidence type="ECO:0008006" key="4">
    <source>
        <dbReference type="Google" id="ProtNLM"/>
    </source>
</evidence>
<dbReference type="EMBL" id="JAZGUE010000004">
    <property type="protein sequence ID" value="KAL2266902.1"/>
    <property type="molecule type" value="Genomic_DNA"/>
</dbReference>
<keyword evidence="3" id="KW-1185">Reference proteome</keyword>
<organism evidence="2 3">
    <name type="scientific">Remersonia thermophila</name>
    <dbReference type="NCBI Taxonomy" id="72144"/>
    <lineage>
        <taxon>Eukaryota</taxon>
        <taxon>Fungi</taxon>
        <taxon>Dikarya</taxon>
        <taxon>Ascomycota</taxon>
        <taxon>Pezizomycotina</taxon>
        <taxon>Sordariomycetes</taxon>
        <taxon>Sordariomycetidae</taxon>
        <taxon>Sordariales</taxon>
        <taxon>Sordariales incertae sedis</taxon>
        <taxon>Remersonia</taxon>
    </lineage>
</organism>
<evidence type="ECO:0000313" key="3">
    <source>
        <dbReference type="Proteomes" id="UP001600064"/>
    </source>
</evidence>
<dbReference type="Proteomes" id="UP001600064">
    <property type="component" value="Unassembled WGS sequence"/>
</dbReference>
<dbReference type="RefSeq" id="XP_070865629.1">
    <property type="nucleotide sequence ID" value="XM_071010639.1"/>
</dbReference>
<accession>A0ABR4D956</accession>
<sequence length="509" mass="56033">MDSLPFELVRLIFDYCDAASVRTLRLTGTRYAEVGYEFLLPGHFDAVEWRDDARRLRSIAGHDRLRREIRSVTFNFARINEHEARHDISFQHWLHEPEERRRLIQDAWCRYHEREKRARRLAPVHSRVGDLEEAFRNLPSLRHLDVTFARCPYPDLPVLGDVFGVPSCRALDRALACKNLNAVVSAARHARPGLDSFSVDQLPLELFRLPDDRRLWFDCARASFANLSRLRFVLDVPASMLPSARFRAVNGLGHVLQQAAHLTHLSLAFHMHHAPAEKFPLSLQGMFGGGGSGASSPTRAATPTTSPRAGAVGDPVFARLTDLHLEGVSLAERDLRGFLLRHAATLERLRLGGRGLARPHEPPLGGVHLHEGSFRGLFSALQGRLPALRRFHMEGDAEAGDFRAPSAASHREVYMFRPVADDEWRPVGGDETWVEKTGEQGSGGVAVDGKTLQLLRGRGGGGGGGGNNGGEAGNGGGGGCVVKVVDSRALERFLIEGVGEYPRLGKVGA</sequence>
<feature type="region of interest" description="Disordered" evidence="1">
    <location>
        <begin position="456"/>
        <end position="477"/>
    </location>
</feature>
<reference evidence="2 3" key="1">
    <citation type="journal article" date="2024" name="Commun. Biol.">
        <title>Comparative genomic analysis of thermophilic fungi reveals convergent evolutionary adaptations and gene losses.</title>
        <authorList>
            <person name="Steindorff A.S."/>
            <person name="Aguilar-Pontes M.V."/>
            <person name="Robinson A.J."/>
            <person name="Andreopoulos B."/>
            <person name="LaButti K."/>
            <person name="Kuo A."/>
            <person name="Mondo S."/>
            <person name="Riley R."/>
            <person name="Otillar R."/>
            <person name="Haridas S."/>
            <person name="Lipzen A."/>
            <person name="Grimwood J."/>
            <person name="Schmutz J."/>
            <person name="Clum A."/>
            <person name="Reid I.D."/>
            <person name="Moisan M.C."/>
            <person name="Butler G."/>
            <person name="Nguyen T.T.M."/>
            <person name="Dewar K."/>
            <person name="Conant G."/>
            <person name="Drula E."/>
            <person name="Henrissat B."/>
            <person name="Hansel C."/>
            <person name="Singer S."/>
            <person name="Hutchinson M.I."/>
            <person name="de Vries R.P."/>
            <person name="Natvig D.O."/>
            <person name="Powell A.J."/>
            <person name="Tsang A."/>
            <person name="Grigoriev I.V."/>
        </authorList>
    </citation>
    <scope>NUCLEOTIDE SEQUENCE [LARGE SCALE GENOMIC DNA]</scope>
    <source>
        <strain evidence="2 3">ATCC 22073</strain>
    </source>
</reference>
<evidence type="ECO:0000313" key="2">
    <source>
        <dbReference type="EMBL" id="KAL2266902.1"/>
    </source>
</evidence>
<feature type="compositionally biased region" description="Low complexity" evidence="1">
    <location>
        <begin position="294"/>
        <end position="311"/>
    </location>
</feature>
<gene>
    <name evidence="2" type="ORF">VTJ83DRAFT_4179</name>
</gene>
<dbReference type="GeneID" id="98125283"/>
<proteinExistence type="predicted"/>
<evidence type="ECO:0000256" key="1">
    <source>
        <dbReference type="SAM" id="MobiDB-lite"/>
    </source>
</evidence>